<reference evidence="9" key="2">
    <citation type="journal article" date="2017" name="J. Anim. Genet.">
        <title>Multiple reference genome sequences of hot pepper reveal the massive evolution of plant disease resistance genes by retroduplication.</title>
        <authorList>
            <person name="Kim S."/>
            <person name="Park J."/>
            <person name="Yeom S.-I."/>
            <person name="Kim Y.-M."/>
            <person name="Seo E."/>
            <person name="Kim K.-T."/>
            <person name="Kim M.-S."/>
            <person name="Lee J.M."/>
            <person name="Cheong K."/>
            <person name="Shin H.-S."/>
            <person name="Kim S.-B."/>
            <person name="Han K."/>
            <person name="Lee J."/>
            <person name="Park M."/>
            <person name="Lee H.-A."/>
            <person name="Lee H.-Y."/>
            <person name="Lee Y."/>
            <person name="Oh S."/>
            <person name="Lee J.H."/>
            <person name="Choi E."/>
            <person name="Choi E."/>
            <person name="Lee S.E."/>
            <person name="Jeon J."/>
            <person name="Kim H."/>
            <person name="Choi G."/>
            <person name="Song H."/>
            <person name="Lee J."/>
            <person name="Lee S.-C."/>
            <person name="Kwon J.-K."/>
            <person name="Lee H.-Y."/>
            <person name="Koo N."/>
            <person name="Hong Y."/>
            <person name="Kim R.W."/>
            <person name="Kang W.-H."/>
            <person name="Huh J.H."/>
            <person name="Kang B.-C."/>
            <person name="Yang T.-J."/>
            <person name="Lee Y.-H."/>
            <person name="Bennetzen J.L."/>
            <person name="Choi D."/>
        </authorList>
    </citation>
    <scope>NUCLEOTIDE SEQUENCE [LARGE SCALE GENOMIC DNA]</scope>
    <source>
        <strain evidence="9">cv. PBC81</strain>
    </source>
</reference>
<dbReference type="PANTHER" id="PTHR13522">
    <property type="entry name" value="U6 SNRNA PHOSPHODIESTERASE 1"/>
    <property type="match status" value="1"/>
</dbReference>
<dbReference type="STRING" id="33114.A0A2G2XB32"/>
<feature type="compositionally biased region" description="Polar residues" evidence="7">
    <location>
        <begin position="21"/>
        <end position="33"/>
    </location>
</feature>
<keyword evidence="2" id="KW-0378">Hydrolase</keyword>
<proteinExistence type="predicted"/>
<dbReference type="Proteomes" id="UP000224567">
    <property type="component" value="Unassembled WGS sequence"/>
</dbReference>
<gene>
    <name evidence="8" type="ORF">CQW23_03198</name>
</gene>
<name>A0A2G2XB32_CAPBA</name>
<evidence type="ECO:0000256" key="6">
    <source>
        <dbReference type="ARBA" id="ARBA00030030"/>
    </source>
</evidence>
<comment type="caution">
    <text evidence="8">The sequence shown here is derived from an EMBL/GenBank/DDBJ whole genome shotgun (WGS) entry which is preliminary data.</text>
</comment>
<evidence type="ECO:0000256" key="3">
    <source>
        <dbReference type="ARBA" id="ARBA00023239"/>
    </source>
</evidence>
<protein>
    <recommendedName>
        <fullName evidence="5">U6 snRNA phosphodiesterase 1</fullName>
    </recommendedName>
    <alternativeName>
        <fullName evidence="6">3'-5' RNA exonuclease USB1</fullName>
    </alternativeName>
</protein>
<evidence type="ECO:0000256" key="5">
    <source>
        <dbReference type="ARBA" id="ARBA00029543"/>
    </source>
</evidence>
<dbReference type="GO" id="GO:0000175">
    <property type="term" value="F:3'-5'-RNA exonuclease activity"/>
    <property type="evidence" value="ECO:0007669"/>
    <property type="project" value="TreeGrafter"/>
</dbReference>
<keyword evidence="1" id="KW-0540">Nuclease</keyword>
<accession>A0A2G2XB32</accession>
<evidence type="ECO:0000313" key="9">
    <source>
        <dbReference type="Proteomes" id="UP000224567"/>
    </source>
</evidence>
<feature type="region of interest" description="Disordered" evidence="7">
    <location>
        <begin position="1"/>
        <end position="54"/>
    </location>
</feature>
<dbReference type="EMBL" id="MLFT02000002">
    <property type="protein sequence ID" value="PHT54712.1"/>
    <property type="molecule type" value="Genomic_DNA"/>
</dbReference>
<organism evidence="8 9">
    <name type="scientific">Capsicum baccatum</name>
    <name type="common">Peruvian pepper</name>
    <dbReference type="NCBI Taxonomy" id="33114"/>
    <lineage>
        <taxon>Eukaryota</taxon>
        <taxon>Viridiplantae</taxon>
        <taxon>Streptophyta</taxon>
        <taxon>Embryophyta</taxon>
        <taxon>Tracheophyta</taxon>
        <taxon>Spermatophyta</taxon>
        <taxon>Magnoliopsida</taxon>
        <taxon>eudicotyledons</taxon>
        <taxon>Gunneridae</taxon>
        <taxon>Pentapetalae</taxon>
        <taxon>asterids</taxon>
        <taxon>lamiids</taxon>
        <taxon>Solanales</taxon>
        <taxon>Solanaceae</taxon>
        <taxon>Solanoideae</taxon>
        <taxon>Capsiceae</taxon>
        <taxon>Capsicum</taxon>
    </lineage>
</organism>
<feature type="compositionally biased region" description="Low complexity" evidence="7">
    <location>
        <begin position="41"/>
        <end position="52"/>
    </location>
</feature>
<keyword evidence="4" id="KW-0539">Nucleus</keyword>
<dbReference type="GO" id="GO:0016829">
    <property type="term" value="F:lyase activity"/>
    <property type="evidence" value="ECO:0007669"/>
    <property type="project" value="UniProtKB-KW"/>
</dbReference>
<dbReference type="GO" id="GO:0005634">
    <property type="term" value="C:nucleus"/>
    <property type="evidence" value="ECO:0007669"/>
    <property type="project" value="TreeGrafter"/>
</dbReference>
<sequence length="125" mass="14053">MESLRASYAENDSSDSDSDSNPTRPQPSATSITPLPPPPVSLLHPPNSLVPLDSLPTSRVNRVRNFPHVEGNYALHVYIPVKIEERNDDVFMADKYNWQANKFREEDNKWLMSLATQGYDLVPGS</sequence>
<keyword evidence="3" id="KW-0456">Lyase</keyword>
<reference evidence="8 9" key="1">
    <citation type="journal article" date="2017" name="Genome Biol.">
        <title>New reference genome sequences of hot pepper reveal the massive evolution of plant disease-resistance genes by retroduplication.</title>
        <authorList>
            <person name="Kim S."/>
            <person name="Park J."/>
            <person name="Yeom S.I."/>
            <person name="Kim Y.M."/>
            <person name="Seo E."/>
            <person name="Kim K.T."/>
            <person name="Kim M.S."/>
            <person name="Lee J.M."/>
            <person name="Cheong K."/>
            <person name="Shin H.S."/>
            <person name="Kim S.B."/>
            <person name="Han K."/>
            <person name="Lee J."/>
            <person name="Park M."/>
            <person name="Lee H.A."/>
            <person name="Lee H.Y."/>
            <person name="Lee Y."/>
            <person name="Oh S."/>
            <person name="Lee J.H."/>
            <person name="Choi E."/>
            <person name="Choi E."/>
            <person name="Lee S.E."/>
            <person name="Jeon J."/>
            <person name="Kim H."/>
            <person name="Choi G."/>
            <person name="Song H."/>
            <person name="Lee J."/>
            <person name="Lee S.C."/>
            <person name="Kwon J.K."/>
            <person name="Lee H.Y."/>
            <person name="Koo N."/>
            <person name="Hong Y."/>
            <person name="Kim R.W."/>
            <person name="Kang W.H."/>
            <person name="Huh J.H."/>
            <person name="Kang B.C."/>
            <person name="Yang T.J."/>
            <person name="Lee Y.H."/>
            <person name="Bennetzen J.L."/>
            <person name="Choi D."/>
        </authorList>
    </citation>
    <scope>NUCLEOTIDE SEQUENCE [LARGE SCALE GENOMIC DNA]</scope>
    <source>
        <strain evidence="9">cv. PBC81</strain>
    </source>
</reference>
<keyword evidence="9" id="KW-1185">Reference proteome</keyword>
<dbReference type="InterPro" id="IPR027521">
    <property type="entry name" value="Usb1"/>
</dbReference>
<dbReference type="Pfam" id="PF09749">
    <property type="entry name" value="HVSL"/>
    <property type="match status" value="1"/>
</dbReference>
<dbReference type="AlphaFoldDB" id="A0A2G2XB32"/>
<evidence type="ECO:0000313" key="8">
    <source>
        <dbReference type="EMBL" id="PHT54712.1"/>
    </source>
</evidence>
<evidence type="ECO:0000256" key="7">
    <source>
        <dbReference type="SAM" id="MobiDB-lite"/>
    </source>
</evidence>
<evidence type="ECO:0000256" key="1">
    <source>
        <dbReference type="ARBA" id="ARBA00022722"/>
    </source>
</evidence>
<dbReference type="OrthoDB" id="1938579at2759"/>
<dbReference type="PANTHER" id="PTHR13522:SF3">
    <property type="entry name" value="U6 SNRNA PHOSPHODIESTERASE 1"/>
    <property type="match status" value="1"/>
</dbReference>
<evidence type="ECO:0000256" key="2">
    <source>
        <dbReference type="ARBA" id="ARBA00022801"/>
    </source>
</evidence>
<evidence type="ECO:0000256" key="4">
    <source>
        <dbReference type="ARBA" id="ARBA00023242"/>
    </source>
</evidence>
<dbReference type="GO" id="GO:0034477">
    <property type="term" value="P:U6 snRNA 3'-end processing"/>
    <property type="evidence" value="ECO:0007669"/>
    <property type="project" value="InterPro"/>
</dbReference>